<dbReference type="SMART" id="SM01092">
    <property type="entry name" value="CO_deh_flav_C"/>
    <property type="match status" value="1"/>
</dbReference>
<dbReference type="PANTHER" id="PTHR42659:SF2">
    <property type="entry name" value="XANTHINE DEHYDROGENASE SUBUNIT C-RELATED"/>
    <property type="match status" value="1"/>
</dbReference>
<dbReference type="SUPFAM" id="SSF55447">
    <property type="entry name" value="CO dehydrogenase flavoprotein C-terminal domain-like"/>
    <property type="match status" value="1"/>
</dbReference>
<dbReference type="Gene3D" id="3.30.390.50">
    <property type="entry name" value="CO dehydrogenase flavoprotein, C-terminal domain"/>
    <property type="match status" value="1"/>
</dbReference>
<dbReference type="GO" id="GO:0071949">
    <property type="term" value="F:FAD binding"/>
    <property type="evidence" value="ECO:0007669"/>
    <property type="project" value="InterPro"/>
</dbReference>
<comment type="caution">
    <text evidence="5">The sequence shown here is derived from an EMBL/GenBank/DDBJ whole genome shotgun (WGS) entry which is preliminary data.</text>
</comment>
<dbReference type="OrthoDB" id="9774454at2"/>
<keyword evidence="3" id="KW-0560">Oxidoreductase</keyword>
<evidence type="ECO:0000313" key="5">
    <source>
        <dbReference type="EMBL" id="RDI45929.1"/>
    </source>
</evidence>
<evidence type="ECO:0000313" key="6">
    <source>
        <dbReference type="Proteomes" id="UP000255326"/>
    </source>
</evidence>
<evidence type="ECO:0000256" key="2">
    <source>
        <dbReference type="ARBA" id="ARBA00022827"/>
    </source>
</evidence>
<sequence>MLPFTFEYHRAQEYLEAVKLFSTLREQNRMPIYYGGGTEIITLGRLNLYTCDAVIDIKSIPMSQIYRTEGEFIYTGSARSLTSIERRGIFPLLEETISRVADRTARNKITIGGNACGKIFYREGVLPFLLTDSYVLTIDTHEKTLKYENIHSLFNGERELNEGQLVLLFCTPKKFAEVQFFTKKRRQQWNTGYPLITIAGLRTDGKIRMALSGLLPYPFRDERLEAILNDEALAKEEKISRIREVLPEKVLDDQEGSSEYRLFVLEGLIEELLEELEGGGK</sequence>
<dbReference type="InterPro" id="IPR016167">
    <property type="entry name" value="FAD-bd_PCMH_sub1"/>
</dbReference>
<gene>
    <name evidence="5" type="ORF">DFR59_102566</name>
</gene>
<keyword evidence="1" id="KW-0285">Flavoprotein</keyword>
<dbReference type="RefSeq" id="WP_114744726.1">
    <property type="nucleotide sequence ID" value="NZ_QQAY01000002.1"/>
</dbReference>
<protein>
    <submittedName>
        <fullName evidence="5">CO/xanthine dehydrogenase FAD-binding subunit</fullName>
    </submittedName>
</protein>
<evidence type="ECO:0000256" key="1">
    <source>
        <dbReference type="ARBA" id="ARBA00022630"/>
    </source>
</evidence>
<name>A0A370GR93_9BACI</name>
<feature type="domain" description="FAD-binding PCMH-type" evidence="4">
    <location>
        <begin position="1"/>
        <end position="217"/>
    </location>
</feature>
<proteinExistence type="predicted"/>
<dbReference type="Proteomes" id="UP000255326">
    <property type="component" value="Unassembled WGS sequence"/>
</dbReference>
<reference evidence="5 6" key="1">
    <citation type="submission" date="2018-07" db="EMBL/GenBank/DDBJ databases">
        <title>Genomic Encyclopedia of Type Strains, Phase IV (KMG-IV): sequencing the most valuable type-strain genomes for metagenomic binning, comparative biology and taxonomic classification.</title>
        <authorList>
            <person name="Goeker M."/>
        </authorList>
    </citation>
    <scope>NUCLEOTIDE SEQUENCE [LARGE SCALE GENOMIC DNA]</scope>
    <source>
        <strain evidence="5 6">DSM 25281</strain>
    </source>
</reference>
<dbReference type="Gene3D" id="3.30.465.10">
    <property type="match status" value="1"/>
</dbReference>
<keyword evidence="6" id="KW-1185">Reference proteome</keyword>
<dbReference type="InterPro" id="IPR051312">
    <property type="entry name" value="Diverse_Substr_Oxidored"/>
</dbReference>
<dbReference type="Gene3D" id="3.30.43.10">
    <property type="entry name" value="Uridine Diphospho-n-acetylenolpyruvylglucosamine Reductase, domain 2"/>
    <property type="match status" value="1"/>
</dbReference>
<dbReference type="InterPro" id="IPR036683">
    <property type="entry name" value="CO_DH_flav_C_dom_sf"/>
</dbReference>
<dbReference type="InterPro" id="IPR016166">
    <property type="entry name" value="FAD-bd_PCMH"/>
</dbReference>
<dbReference type="InterPro" id="IPR002346">
    <property type="entry name" value="Mopterin_DH_FAD-bd"/>
</dbReference>
<organism evidence="5 6">
    <name type="scientific">Falsibacillus pallidus</name>
    <dbReference type="NCBI Taxonomy" id="493781"/>
    <lineage>
        <taxon>Bacteria</taxon>
        <taxon>Bacillati</taxon>
        <taxon>Bacillota</taxon>
        <taxon>Bacilli</taxon>
        <taxon>Bacillales</taxon>
        <taxon>Bacillaceae</taxon>
        <taxon>Falsibacillus</taxon>
    </lineage>
</organism>
<dbReference type="PROSITE" id="PS51387">
    <property type="entry name" value="FAD_PCMH"/>
    <property type="match status" value="1"/>
</dbReference>
<dbReference type="InterPro" id="IPR036318">
    <property type="entry name" value="FAD-bd_PCMH-like_sf"/>
</dbReference>
<dbReference type="SUPFAM" id="SSF56176">
    <property type="entry name" value="FAD-binding/transporter-associated domain-like"/>
    <property type="match status" value="1"/>
</dbReference>
<dbReference type="AlphaFoldDB" id="A0A370GR93"/>
<dbReference type="Pfam" id="PF00941">
    <property type="entry name" value="FAD_binding_5"/>
    <property type="match status" value="1"/>
</dbReference>
<dbReference type="InterPro" id="IPR005107">
    <property type="entry name" value="CO_DH_flav_C"/>
</dbReference>
<accession>A0A370GR93</accession>
<keyword evidence="2" id="KW-0274">FAD</keyword>
<dbReference type="EMBL" id="QQAY01000002">
    <property type="protein sequence ID" value="RDI45929.1"/>
    <property type="molecule type" value="Genomic_DNA"/>
</dbReference>
<dbReference type="PANTHER" id="PTHR42659">
    <property type="entry name" value="XANTHINE DEHYDROGENASE SUBUNIT C-RELATED"/>
    <property type="match status" value="1"/>
</dbReference>
<dbReference type="InterPro" id="IPR016169">
    <property type="entry name" value="FAD-bd_PCMH_sub2"/>
</dbReference>
<dbReference type="GO" id="GO:0016491">
    <property type="term" value="F:oxidoreductase activity"/>
    <property type="evidence" value="ECO:0007669"/>
    <property type="project" value="UniProtKB-KW"/>
</dbReference>
<evidence type="ECO:0000259" key="4">
    <source>
        <dbReference type="PROSITE" id="PS51387"/>
    </source>
</evidence>
<evidence type="ECO:0000256" key="3">
    <source>
        <dbReference type="ARBA" id="ARBA00023002"/>
    </source>
</evidence>